<name>A0A5D2LN79_GOSTO</name>
<dbReference type="Proteomes" id="UP000322667">
    <property type="component" value="Chromosome D03"/>
</dbReference>
<gene>
    <name evidence="1" type="ORF">ES332_D03G149900v1</name>
</gene>
<evidence type="ECO:0000313" key="1">
    <source>
        <dbReference type="EMBL" id="TYH80708.1"/>
    </source>
</evidence>
<sequence length="79" mass="9383">MSQLPLFSVIRIPFPSIFGDVRALRQRPDGRTWKQRGGCCNMGRARRWKFLERARRKSYLLLRVRACTLGPYWAECIRI</sequence>
<evidence type="ECO:0000313" key="2">
    <source>
        <dbReference type="Proteomes" id="UP000322667"/>
    </source>
</evidence>
<proteinExistence type="predicted"/>
<reference evidence="1 2" key="1">
    <citation type="submission" date="2019-07" db="EMBL/GenBank/DDBJ databases">
        <title>WGS assembly of Gossypium tomentosum.</title>
        <authorList>
            <person name="Chen Z.J."/>
            <person name="Sreedasyam A."/>
            <person name="Ando A."/>
            <person name="Song Q."/>
            <person name="De L."/>
            <person name="Hulse-Kemp A."/>
            <person name="Ding M."/>
            <person name="Ye W."/>
            <person name="Kirkbride R."/>
            <person name="Jenkins J."/>
            <person name="Plott C."/>
            <person name="Lovell J."/>
            <person name="Lin Y.-M."/>
            <person name="Vaughn R."/>
            <person name="Liu B."/>
            <person name="Li W."/>
            <person name="Simpson S."/>
            <person name="Scheffler B."/>
            <person name="Saski C."/>
            <person name="Grover C."/>
            <person name="Hu G."/>
            <person name="Conover J."/>
            <person name="Carlson J."/>
            <person name="Shu S."/>
            <person name="Boston L."/>
            <person name="Williams M."/>
            <person name="Peterson D."/>
            <person name="Mcgee K."/>
            <person name="Jones D."/>
            <person name="Wendel J."/>
            <person name="Stelly D."/>
            <person name="Grimwood J."/>
            <person name="Schmutz J."/>
        </authorList>
    </citation>
    <scope>NUCLEOTIDE SEQUENCE [LARGE SCALE GENOMIC DNA]</scope>
    <source>
        <strain evidence="1">7179.01</strain>
    </source>
</reference>
<dbReference type="EMBL" id="CM017625">
    <property type="protein sequence ID" value="TYH80708.1"/>
    <property type="molecule type" value="Genomic_DNA"/>
</dbReference>
<keyword evidence="2" id="KW-1185">Reference proteome</keyword>
<dbReference type="AlphaFoldDB" id="A0A5D2LN79"/>
<accession>A0A5D2LN79</accession>
<organism evidence="1 2">
    <name type="scientific">Gossypium tomentosum</name>
    <name type="common">Hawaiian cotton</name>
    <name type="synonym">Gossypium sandvicense</name>
    <dbReference type="NCBI Taxonomy" id="34277"/>
    <lineage>
        <taxon>Eukaryota</taxon>
        <taxon>Viridiplantae</taxon>
        <taxon>Streptophyta</taxon>
        <taxon>Embryophyta</taxon>
        <taxon>Tracheophyta</taxon>
        <taxon>Spermatophyta</taxon>
        <taxon>Magnoliopsida</taxon>
        <taxon>eudicotyledons</taxon>
        <taxon>Gunneridae</taxon>
        <taxon>Pentapetalae</taxon>
        <taxon>rosids</taxon>
        <taxon>malvids</taxon>
        <taxon>Malvales</taxon>
        <taxon>Malvaceae</taxon>
        <taxon>Malvoideae</taxon>
        <taxon>Gossypium</taxon>
    </lineage>
</organism>
<protein>
    <submittedName>
        <fullName evidence="1">Uncharacterized protein</fullName>
    </submittedName>
</protein>